<dbReference type="EC" id="2.7.13.3" evidence="2"/>
<evidence type="ECO:0000256" key="4">
    <source>
        <dbReference type="ARBA" id="ARBA00022777"/>
    </source>
</evidence>
<feature type="domain" description="Histidine kinase" evidence="6">
    <location>
        <begin position="63"/>
        <end position="195"/>
    </location>
</feature>
<dbReference type="PROSITE" id="PS50109">
    <property type="entry name" value="HIS_KIN"/>
    <property type="match status" value="1"/>
</dbReference>
<dbReference type="CDD" id="cd16922">
    <property type="entry name" value="HATPase_EvgS-ArcB-TorS-like"/>
    <property type="match status" value="1"/>
</dbReference>
<dbReference type="InterPro" id="IPR003594">
    <property type="entry name" value="HATPase_dom"/>
</dbReference>
<dbReference type="Proteomes" id="UP001055453">
    <property type="component" value="Chromosome"/>
</dbReference>
<dbReference type="Pfam" id="PF02518">
    <property type="entry name" value="HATPase_c"/>
    <property type="match status" value="1"/>
</dbReference>
<dbReference type="InterPro" id="IPR036890">
    <property type="entry name" value="HATPase_C_sf"/>
</dbReference>
<proteinExistence type="predicted"/>
<accession>A0ABM7Z614</accession>
<organism evidence="7 8">
    <name type="scientific">Nostoc cf. commune SO-36</name>
    <dbReference type="NCBI Taxonomy" id="449208"/>
    <lineage>
        <taxon>Bacteria</taxon>
        <taxon>Bacillati</taxon>
        <taxon>Cyanobacteriota</taxon>
        <taxon>Cyanophyceae</taxon>
        <taxon>Nostocales</taxon>
        <taxon>Nostocaceae</taxon>
        <taxon>Nostoc</taxon>
    </lineage>
</organism>
<protein>
    <recommendedName>
        <fullName evidence="2">histidine kinase</fullName>
        <ecNumber evidence="2">2.7.13.3</ecNumber>
    </recommendedName>
</protein>
<gene>
    <name evidence="7" type="ORF">ANSO36C_43320</name>
</gene>
<keyword evidence="3" id="KW-0597">Phosphoprotein</keyword>
<keyword evidence="4" id="KW-0418">Kinase</keyword>
<keyword evidence="5" id="KW-0902">Two-component regulatory system</keyword>
<dbReference type="PANTHER" id="PTHR43547">
    <property type="entry name" value="TWO-COMPONENT HISTIDINE KINASE"/>
    <property type="match status" value="1"/>
</dbReference>
<keyword evidence="4" id="KW-0808">Transferase</keyword>
<dbReference type="InterPro" id="IPR004358">
    <property type="entry name" value="Sig_transdc_His_kin-like_C"/>
</dbReference>
<dbReference type="PANTHER" id="PTHR43547:SF2">
    <property type="entry name" value="HYBRID SIGNAL TRANSDUCTION HISTIDINE KINASE C"/>
    <property type="match status" value="1"/>
</dbReference>
<dbReference type="InterPro" id="IPR005467">
    <property type="entry name" value="His_kinase_dom"/>
</dbReference>
<dbReference type="SUPFAM" id="SSF55874">
    <property type="entry name" value="ATPase domain of HSP90 chaperone/DNA topoisomerase II/histidine kinase"/>
    <property type="match status" value="1"/>
</dbReference>
<evidence type="ECO:0000313" key="8">
    <source>
        <dbReference type="Proteomes" id="UP001055453"/>
    </source>
</evidence>
<evidence type="ECO:0000259" key="6">
    <source>
        <dbReference type="PROSITE" id="PS50109"/>
    </source>
</evidence>
<evidence type="ECO:0000313" key="7">
    <source>
        <dbReference type="EMBL" id="BDI18530.1"/>
    </source>
</evidence>
<dbReference type="EMBL" id="AP025732">
    <property type="protein sequence ID" value="BDI18530.1"/>
    <property type="molecule type" value="Genomic_DNA"/>
</dbReference>
<evidence type="ECO:0000256" key="2">
    <source>
        <dbReference type="ARBA" id="ARBA00012438"/>
    </source>
</evidence>
<dbReference type="Gene3D" id="3.30.565.10">
    <property type="entry name" value="Histidine kinase-like ATPase, C-terminal domain"/>
    <property type="match status" value="1"/>
</dbReference>
<dbReference type="InterPro" id="IPR011006">
    <property type="entry name" value="CheY-like_superfamily"/>
</dbReference>
<dbReference type="SMART" id="SM00387">
    <property type="entry name" value="HATPase_c"/>
    <property type="match status" value="1"/>
</dbReference>
<dbReference type="PRINTS" id="PR00344">
    <property type="entry name" value="BCTRLSENSOR"/>
</dbReference>
<evidence type="ECO:0000256" key="1">
    <source>
        <dbReference type="ARBA" id="ARBA00000085"/>
    </source>
</evidence>
<sequence length="249" mass="27369">MAVAIAAAIETVRLVAQAKSINLRFTILDFPAGRYANDFAQEPSNDFELENSHSNLDDNLKSQIQVALEANEICDPKFMVTGDSGRLQQVLWNLLSNAIKFTPQGGQVEISLESIGSQAQLRVCDTGKGISPEFLPFVFDYFRQADGATTRKFGGLGLGLAIVRHIVELHGGTVKAESLGEEQGAIFTVMLPLIKIHYIHEVDKQPNDSPDLNGVKVLLVDDERDTRELIAFILEQSGAVVTQPLLWKH</sequence>
<reference evidence="7" key="1">
    <citation type="submission" date="2022-04" db="EMBL/GenBank/DDBJ databases">
        <title>Complete genome sequence of a cyanobacterium, Nostoc sp. SO-36, isolated in Antarctica.</title>
        <authorList>
            <person name="Kanesaki Y."/>
            <person name="Effendi D."/>
            <person name="Sakamoto T."/>
            <person name="Ohtani S."/>
            <person name="Awai K."/>
        </authorList>
    </citation>
    <scope>NUCLEOTIDE SEQUENCE</scope>
    <source>
        <strain evidence="7">SO-36</strain>
    </source>
</reference>
<name>A0ABM7Z614_NOSCO</name>
<dbReference type="SUPFAM" id="SSF52172">
    <property type="entry name" value="CheY-like"/>
    <property type="match status" value="1"/>
</dbReference>
<comment type="catalytic activity">
    <reaction evidence="1">
        <text>ATP + protein L-histidine = ADP + protein N-phospho-L-histidine.</text>
        <dbReference type="EC" id="2.7.13.3"/>
    </reaction>
</comment>
<keyword evidence="8" id="KW-1185">Reference proteome</keyword>
<evidence type="ECO:0000256" key="3">
    <source>
        <dbReference type="ARBA" id="ARBA00022553"/>
    </source>
</evidence>
<evidence type="ECO:0000256" key="5">
    <source>
        <dbReference type="ARBA" id="ARBA00023012"/>
    </source>
</evidence>